<evidence type="ECO:0000256" key="4">
    <source>
        <dbReference type="ARBA" id="ARBA00035255"/>
    </source>
</evidence>
<dbReference type="InterPro" id="IPR005324">
    <property type="entry name" value="Ribosomal_uS5_C"/>
</dbReference>
<dbReference type="Gene3D" id="3.30.230.10">
    <property type="match status" value="1"/>
</dbReference>
<dbReference type="GO" id="GO:0003735">
    <property type="term" value="F:structural constituent of ribosome"/>
    <property type="evidence" value="ECO:0007669"/>
    <property type="project" value="UniProtKB-UniRule"/>
</dbReference>
<evidence type="ECO:0000256" key="5">
    <source>
        <dbReference type="ARBA" id="ARBA00035519"/>
    </source>
</evidence>
<keyword evidence="3 6" id="KW-0687">Ribonucleoprotein</keyword>
<dbReference type="Gene3D" id="3.30.160.20">
    <property type="match status" value="1"/>
</dbReference>
<dbReference type="Pfam" id="PF03719">
    <property type="entry name" value="Ribosomal_S5_C"/>
    <property type="match status" value="1"/>
</dbReference>
<sequence>MAEIMRERKEKRYDSKAISIRRVAKVTSGSKRLRFSAMVVVGDKKGSVGVALGRGDDTRSAIEKATRKAEKVMKRIALVGDTIPHELYYKNGASKILLRPAKPGTGVIAGSSVRTVLELCGIENVYGKVLGSA</sequence>
<gene>
    <name evidence="9" type="ORF">KC622_02875</name>
</gene>
<dbReference type="GO" id="GO:0005737">
    <property type="term" value="C:cytoplasm"/>
    <property type="evidence" value="ECO:0007669"/>
    <property type="project" value="UniProtKB-ARBA"/>
</dbReference>
<evidence type="ECO:0000313" key="9">
    <source>
        <dbReference type="EMBL" id="MCA9375247.1"/>
    </source>
</evidence>
<evidence type="ECO:0000256" key="7">
    <source>
        <dbReference type="RuleBase" id="RU003823"/>
    </source>
</evidence>
<dbReference type="GO" id="GO:0005840">
    <property type="term" value="C:ribosome"/>
    <property type="evidence" value="ECO:0007669"/>
    <property type="project" value="UniProtKB-KW"/>
</dbReference>
<dbReference type="PROSITE" id="PS50881">
    <property type="entry name" value="S5_DSRBD"/>
    <property type="match status" value="1"/>
</dbReference>
<organism evidence="9 10">
    <name type="scientific">Candidatus Dojkabacteria bacterium</name>
    <dbReference type="NCBI Taxonomy" id="2099670"/>
    <lineage>
        <taxon>Bacteria</taxon>
        <taxon>Candidatus Dojkabacteria</taxon>
    </lineage>
</organism>
<dbReference type="InterPro" id="IPR000851">
    <property type="entry name" value="Ribosomal_uS5"/>
</dbReference>
<feature type="domain" description="S5 DRBM" evidence="8">
    <location>
        <begin position="13"/>
        <end position="76"/>
    </location>
</feature>
<keyword evidence="2 6" id="KW-0689">Ribosomal protein</keyword>
<evidence type="ECO:0000259" key="8">
    <source>
        <dbReference type="PROSITE" id="PS50881"/>
    </source>
</evidence>
<dbReference type="SUPFAM" id="SSF54211">
    <property type="entry name" value="Ribosomal protein S5 domain 2-like"/>
    <property type="match status" value="1"/>
</dbReference>
<evidence type="ECO:0000256" key="6">
    <source>
        <dbReference type="PROSITE-ProRule" id="PRU00268"/>
    </source>
</evidence>
<dbReference type="Pfam" id="PF00333">
    <property type="entry name" value="Ribosomal_S5"/>
    <property type="match status" value="1"/>
</dbReference>
<comment type="caution">
    <text evidence="9">The sequence shown here is derived from an EMBL/GenBank/DDBJ whole genome shotgun (WGS) entry which is preliminary data.</text>
</comment>
<dbReference type="Proteomes" id="UP000748332">
    <property type="component" value="Unassembled WGS sequence"/>
</dbReference>
<dbReference type="EMBL" id="JAGQLM010000124">
    <property type="protein sequence ID" value="MCA9375247.1"/>
    <property type="molecule type" value="Genomic_DNA"/>
</dbReference>
<dbReference type="GO" id="GO:0003723">
    <property type="term" value="F:RNA binding"/>
    <property type="evidence" value="ECO:0007669"/>
    <property type="project" value="InterPro"/>
</dbReference>
<dbReference type="FunFam" id="3.30.230.10:FF:000002">
    <property type="entry name" value="30S ribosomal protein S5"/>
    <property type="match status" value="1"/>
</dbReference>
<protein>
    <recommendedName>
        <fullName evidence="4">Small ribosomal subunit protein uS5</fullName>
    </recommendedName>
    <alternativeName>
        <fullName evidence="5">30S ribosomal protein S5</fullName>
    </alternativeName>
</protein>
<evidence type="ECO:0000256" key="1">
    <source>
        <dbReference type="ARBA" id="ARBA00008945"/>
    </source>
</evidence>
<dbReference type="InterPro" id="IPR020568">
    <property type="entry name" value="Ribosomal_Su5_D2-typ_SF"/>
</dbReference>
<dbReference type="PANTHER" id="PTHR48277">
    <property type="entry name" value="MITOCHONDRIAL RIBOSOMAL PROTEIN S5"/>
    <property type="match status" value="1"/>
</dbReference>
<accession>A0A955HZ63</accession>
<dbReference type="InterPro" id="IPR014721">
    <property type="entry name" value="Ribsml_uS5_D2-typ_fold_subgr"/>
</dbReference>
<comment type="similarity">
    <text evidence="1 7">Belongs to the universal ribosomal protein uS5 family.</text>
</comment>
<dbReference type="PANTHER" id="PTHR48277:SF1">
    <property type="entry name" value="MITOCHONDRIAL RIBOSOMAL PROTEIN S5"/>
    <property type="match status" value="1"/>
</dbReference>
<dbReference type="GO" id="GO:1990904">
    <property type="term" value="C:ribonucleoprotein complex"/>
    <property type="evidence" value="ECO:0007669"/>
    <property type="project" value="UniProtKB-UniRule"/>
</dbReference>
<reference evidence="9" key="2">
    <citation type="journal article" date="2021" name="Microbiome">
        <title>Successional dynamics and alternative stable states in a saline activated sludge microbial community over 9 years.</title>
        <authorList>
            <person name="Wang Y."/>
            <person name="Ye J."/>
            <person name="Ju F."/>
            <person name="Liu L."/>
            <person name="Boyd J.A."/>
            <person name="Deng Y."/>
            <person name="Parks D.H."/>
            <person name="Jiang X."/>
            <person name="Yin X."/>
            <person name="Woodcroft B.J."/>
            <person name="Tyson G.W."/>
            <person name="Hugenholtz P."/>
            <person name="Polz M.F."/>
            <person name="Zhang T."/>
        </authorList>
    </citation>
    <scope>NUCLEOTIDE SEQUENCE</scope>
    <source>
        <strain evidence="9">HKST-UBA16</strain>
    </source>
</reference>
<dbReference type="AlphaFoldDB" id="A0A955HZ63"/>
<dbReference type="SUPFAM" id="SSF54768">
    <property type="entry name" value="dsRNA-binding domain-like"/>
    <property type="match status" value="1"/>
</dbReference>
<proteinExistence type="inferred from homology"/>
<feature type="non-terminal residue" evidence="9">
    <location>
        <position position="133"/>
    </location>
</feature>
<dbReference type="GO" id="GO:0006412">
    <property type="term" value="P:translation"/>
    <property type="evidence" value="ECO:0007669"/>
    <property type="project" value="InterPro"/>
</dbReference>
<name>A0A955HZ63_9BACT</name>
<evidence type="ECO:0000256" key="3">
    <source>
        <dbReference type="ARBA" id="ARBA00023274"/>
    </source>
</evidence>
<evidence type="ECO:0000256" key="2">
    <source>
        <dbReference type="ARBA" id="ARBA00022980"/>
    </source>
</evidence>
<dbReference type="InterPro" id="IPR013810">
    <property type="entry name" value="Ribosomal_uS5_N"/>
</dbReference>
<evidence type="ECO:0000313" key="10">
    <source>
        <dbReference type="Proteomes" id="UP000748332"/>
    </source>
</evidence>
<reference evidence="9" key="1">
    <citation type="submission" date="2020-04" db="EMBL/GenBank/DDBJ databases">
        <authorList>
            <person name="Zhang T."/>
        </authorList>
    </citation>
    <scope>NUCLEOTIDE SEQUENCE</scope>
    <source>
        <strain evidence="9">HKST-UBA16</strain>
    </source>
</reference>